<feature type="compositionally biased region" description="Polar residues" evidence="16">
    <location>
        <begin position="1124"/>
        <end position="1135"/>
    </location>
</feature>
<feature type="compositionally biased region" description="Pro residues" evidence="16">
    <location>
        <begin position="1174"/>
        <end position="1192"/>
    </location>
</feature>
<feature type="compositionally biased region" description="Pro residues" evidence="16">
    <location>
        <begin position="985"/>
        <end position="1000"/>
    </location>
</feature>
<feature type="compositionally biased region" description="Low complexity" evidence="16">
    <location>
        <begin position="1034"/>
        <end position="1047"/>
    </location>
</feature>
<dbReference type="InterPro" id="IPR040251">
    <property type="entry name" value="SEC31-like"/>
</dbReference>
<dbReference type="FunCoup" id="A0A3N4KWE8">
    <property type="interactions" value="721"/>
</dbReference>
<dbReference type="PANTHER" id="PTHR13923:SF11">
    <property type="entry name" value="SECRETORY 31, ISOFORM D"/>
    <property type="match status" value="1"/>
</dbReference>
<feature type="compositionally biased region" description="Low complexity" evidence="16">
    <location>
        <begin position="866"/>
        <end position="887"/>
    </location>
</feature>
<feature type="compositionally biased region" description="Polar residues" evidence="16">
    <location>
        <begin position="889"/>
        <end position="917"/>
    </location>
</feature>
<evidence type="ECO:0000256" key="11">
    <source>
        <dbReference type="ARBA" id="ARBA00022927"/>
    </source>
</evidence>
<evidence type="ECO:0000256" key="12">
    <source>
        <dbReference type="ARBA" id="ARBA00023136"/>
    </source>
</evidence>
<dbReference type="InterPro" id="IPR036322">
    <property type="entry name" value="WD40_repeat_dom_sf"/>
</dbReference>
<gene>
    <name evidence="18" type="ORF">P167DRAFT_504965</name>
</gene>
<evidence type="ECO:0000256" key="4">
    <source>
        <dbReference type="ARBA" id="ARBA00013507"/>
    </source>
</evidence>
<keyword evidence="7 15" id="KW-0853">WD repeat</keyword>
<dbReference type="Pfam" id="PF07304">
    <property type="entry name" value="SRA1"/>
    <property type="match status" value="1"/>
</dbReference>
<keyword evidence="12" id="KW-0472">Membrane</keyword>
<keyword evidence="19" id="KW-1185">Reference proteome</keyword>
<accession>A0A3N4KWE8</accession>
<evidence type="ECO:0000256" key="15">
    <source>
        <dbReference type="PROSITE-ProRule" id="PRU00221"/>
    </source>
</evidence>
<evidence type="ECO:0000256" key="13">
    <source>
        <dbReference type="ARBA" id="ARBA00023329"/>
    </source>
</evidence>
<proteinExistence type="inferred from homology"/>
<evidence type="ECO:0000259" key="17">
    <source>
        <dbReference type="Pfam" id="PF07304"/>
    </source>
</evidence>
<keyword evidence="9" id="KW-0256">Endoplasmic reticulum</keyword>
<dbReference type="PROSITE" id="PS50294">
    <property type="entry name" value="WD_REPEATS_REGION"/>
    <property type="match status" value="1"/>
</dbReference>
<keyword evidence="6" id="KW-0813">Transport</keyword>
<feature type="compositionally biased region" description="Gly residues" evidence="16">
    <location>
        <begin position="920"/>
        <end position="930"/>
    </location>
</feature>
<dbReference type="GO" id="GO:0090110">
    <property type="term" value="P:COPII-coated vesicle cargo loading"/>
    <property type="evidence" value="ECO:0007669"/>
    <property type="project" value="TreeGrafter"/>
</dbReference>
<sequence>MARIRDIQRTAAFAWSPEAAPFIATGTQAGAVSADFSDNTVLELWDLDLENAQGGGELSPVASINTDSKFYDIAWGRVSTERPRGIIAGALENGSLDLWSADALLSRSDDPLISRTTKHSGAIKALQFNPFKSELLATAGAKGELFVWDLNNTENPFQLGNRAARADDFDCLDWNKKVPHILVTGGGGGFLTVWDVKTKKESLTLNKFNRKAVSSVAWHPETQTKLMTAILDDTNPVIQLWDLRNSNAPERTLTGHQAGVLSLAWCKQDTDLLLSCGKDNRTICWNPQTGEMLGEFPTVTNWTFKTQWNPRNPGLSATASYDGKIVIQTLQNTNPSASPEVPGSAGDADDFFSRASNAQTSSFTLKQPPNWLRVPVGASFGFGGKLISFSTSEAQTGQKPHSIVKISKFAVDSGVNTETESFENALKEGNLEKICDQKVENAKTDQEKADWDVLRTLFKEDTREKLIEYLGFNEDEIAELKNETEAKDTNGEEADGEISETVEADEKRLSSFFADTGAESENFLADLSSIQSTHNAKTNNPFQIFTGEESAADKKITRAVVLGQFDKAVDICLAENRISDAFMLAICGGEKCIEKVKTAYFKVKGPNYLRVLASIVGKNLWDVVHNADLANWKEVMISLCSFAEEKDFADLCEALGDRLEDELRQGQGDKEARKHAAFCYLAGSKLEKVVGIWIEEYQENERSGLQENDGDSTFSVHARSLQSFIEKVTVFREAVKFVDEEKGLSANWKLQALYEKYCEYADIVASQGQLEVAARYLDLLPIEYPAATVARNRVKEASGKIPSVTATLPVTGGKPQQQPITSAFAQQRTTTKSPYQPTQPMQTSAPNAYQPQAPAQTPNIYTPAGTAPYNPYTPNTSTTTQNYTPQAPTNPNYSPQATTQAYNKPNIYQPTQMNQTTGPYGAGSGSGGYQQYGQPQTFQPPPQRPVPSSIPPPSRATKDVGNWNDTPEVVKIPPRRAASTTPGPLTSPFPNVPGAQPSPPISGSFGGLPARAPTAPPPRGALPPQRISSPAQHSRSQSPALQQQQQSGPYGAPVNQSFPPNAGYTTSAPPPPSGRYAPTPAAPMSVPPGRQNAALPPPPQGAALSRVGGLSSGPQYAPPPISFAQPSGSSQYAPTSQQPPSMYGPPPGSQQPGQYGPSAGSQHGPLGNIQPTPQSHPPPPAQPTPPPKPQTPAPQASKYPAGDRSHIPSQYAPIYELLTIDLERVKQRAPPAFAKQVKDTEKRLNILFDHINNEELLSSEALESMLSLSRALFGRDYATAHSIQVDLVTNRTAECNVWMTGVKRLIEMSKATPE</sequence>
<organism evidence="18 19">
    <name type="scientific">Morchella conica CCBAS932</name>
    <dbReference type="NCBI Taxonomy" id="1392247"/>
    <lineage>
        <taxon>Eukaryota</taxon>
        <taxon>Fungi</taxon>
        <taxon>Dikarya</taxon>
        <taxon>Ascomycota</taxon>
        <taxon>Pezizomycotina</taxon>
        <taxon>Pezizomycetes</taxon>
        <taxon>Pezizales</taxon>
        <taxon>Morchellaceae</taxon>
        <taxon>Morchella</taxon>
    </lineage>
</organism>
<dbReference type="SMART" id="SM00320">
    <property type="entry name" value="WD40"/>
    <property type="match status" value="5"/>
</dbReference>
<dbReference type="PANTHER" id="PTHR13923">
    <property type="entry name" value="SEC31-RELATED PROTEIN"/>
    <property type="match status" value="1"/>
</dbReference>
<feature type="compositionally biased region" description="Basic and acidic residues" evidence="16">
    <location>
        <begin position="481"/>
        <end position="490"/>
    </location>
</feature>
<comment type="subcellular location">
    <subcellularLocation>
        <location evidence="1">Cytoplasmic vesicle</location>
        <location evidence="1">COPII-coated vesicle membrane</location>
        <topology evidence="1">Peripheral membrane protein</topology>
        <orientation evidence="1">Cytoplasmic side</orientation>
    </subcellularLocation>
    <subcellularLocation>
        <location evidence="2">Endoplasmic reticulum membrane</location>
        <topology evidence="2">Peripheral membrane protein</topology>
        <orientation evidence="2">Cytoplasmic side</orientation>
    </subcellularLocation>
</comment>
<dbReference type="OrthoDB" id="542917at2759"/>
<dbReference type="STRING" id="1392247.A0A3N4KWE8"/>
<feature type="compositionally biased region" description="Low complexity" evidence="16">
    <location>
        <begin position="1150"/>
        <end position="1162"/>
    </location>
</feature>
<dbReference type="InterPro" id="IPR015943">
    <property type="entry name" value="WD40/YVTN_repeat-like_dom_sf"/>
</dbReference>
<evidence type="ECO:0000256" key="1">
    <source>
        <dbReference type="ARBA" id="ARBA00004299"/>
    </source>
</evidence>
<protein>
    <recommendedName>
        <fullName evidence="5">Protein transport protein SEC31</fullName>
    </recommendedName>
    <alternativeName>
        <fullName evidence="4">Protein transport protein sec31</fullName>
    </alternativeName>
</protein>
<keyword evidence="10" id="KW-0931">ER-Golgi transport</keyword>
<comment type="similarity">
    <text evidence="3">Belongs to the WD repeat SEC31 family.</text>
</comment>
<dbReference type="InterPro" id="IPR009917">
    <property type="entry name" value="SRA1/Sec31"/>
</dbReference>
<comment type="function">
    <text evidence="14">Component of the coat protein complex II (COPII) which promotes the formation of transport vesicles from the endoplasmic reticulum (ER). The coat has two main functions, the physical deformation of the endoplasmic reticulum membrane into vesicles and the selection of cargo molecules.</text>
</comment>
<evidence type="ECO:0000256" key="3">
    <source>
        <dbReference type="ARBA" id="ARBA00009358"/>
    </source>
</evidence>
<dbReference type="FunFam" id="2.130.10.10:FF:000193">
    <property type="entry name" value="Protein transport protein SEC31, putative"/>
    <property type="match status" value="1"/>
</dbReference>
<feature type="region of interest" description="Disordered" evidence="16">
    <location>
        <begin position="333"/>
        <end position="352"/>
    </location>
</feature>
<dbReference type="Proteomes" id="UP000277580">
    <property type="component" value="Unassembled WGS sequence"/>
</dbReference>
<dbReference type="Gene3D" id="1.20.940.10">
    <property type="entry name" value="Functional domain of the splicing factor Prp18"/>
    <property type="match status" value="1"/>
</dbReference>
<dbReference type="GO" id="GO:0015031">
    <property type="term" value="P:protein transport"/>
    <property type="evidence" value="ECO:0007669"/>
    <property type="project" value="UniProtKB-KW"/>
</dbReference>
<dbReference type="InterPro" id="IPR001680">
    <property type="entry name" value="WD40_rpt"/>
</dbReference>
<dbReference type="FunFam" id="1.20.940.10:FF:000007">
    <property type="entry name" value="Protein transport protein (SEC31), putative"/>
    <property type="match status" value="1"/>
</dbReference>
<evidence type="ECO:0000256" key="16">
    <source>
        <dbReference type="SAM" id="MobiDB-lite"/>
    </source>
</evidence>
<feature type="compositionally biased region" description="Polar residues" evidence="16">
    <location>
        <begin position="806"/>
        <end position="844"/>
    </location>
</feature>
<dbReference type="GO" id="GO:0030127">
    <property type="term" value="C:COPII vesicle coat"/>
    <property type="evidence" value="ECO:0007669"/>
    <property type="project" value="TreeGrafter"/>
</dbReference>
<evidence type="ECO:0000313" key="18">
    <source>
        <dbReference type="EMBL" id="RPB13592.1"/>
    </source>
</evidence>
<dbReference type="GO" id="GO:0005198">
    <property type="term" value="F:structural molecule activity"/>
    <property type="evidence" value="ECO:0007669"/>
    <property type="project" value="TreeGrafter"/>
</dbReference>
<dbReference type="GO" id="GO:0070971">
    <property type="term" value="C:endoplasmic reticulum exit site"/>
    <property type="evidence" value="ECO:0007669"/>
    <property type="project" value="TreeGrafter"/>
</dbReference>
<keyword evidence="11" id="KW-0653">Protein transport</keyword>
<feature type="compositionally biased region" description="Low complexity" evidence="16">
    <location>
        <begin position="845"/>
        <end position="858"/>
    </location>
</feature>
<name>A0A3N4KWE8_9PEZI</name>
<dbReference type="EMBL" id="ML119122">
    <property type="protein sequence ID" value="RPB13592.1"/>
    <property type="molecule type" value="Genomic_DNA"/>
</dbReference>
<dbReference type="PROSITE" id="PS50082">
    <property type="entry name" value="WD_REPEATS_2"/>
    <property type="match status" value="2"/>
</dbReference>
<feature type="region of interest" description="Disordered" evidence="16">
    <location>
        <begin position="806"/>
        <end position="1206"/>
    </location>
</feature>
<dbReference type="InParanoid" id="A0A3N4KWE8"/>
<dbReference type="Gene3D" id="2.130.10.10">
    <property type="entry name" value="YVTN repeat-like/Quinoprotein amine dehydrogenase"/>
    <property type="match status" value="1"/>
</dbReference>
<feature type="compositionally biased region" description="Acidic residues" evidence="16">
    <location>
        <begin position="491"/>
        <end position="501"/>
    </location>
</feature>
<evidence type="ECO:0000256" key="6">
    <source>
        <dbReference type="ARBA" id="ARBA00022448"/>
    </source>
</evidence>
<dbReference type="GO" id="GO:0007029">
    <property type="term" value="P:endoplasmic reticulum organization"/>
    <property type="evidence" value="ECO:0007669"/>
    <property type="project" value="TreeGrafter"/>
</dbReference>
<dbReference type="SUPFAM" id="SSF50978">
    <property type="entry name" value="WD40 repeat-like"/>
    <property type="match status" value="1"/>
</dbReference>
<evidence type="ECO:0000256" key="8">
    <source>
        <dbReference type="ARBA" id="ARBA00022737"/>
    </source>
</evidence>
<feature type="compositionally biased region" description="Pro residues" evidence="16">
    <location>
        <begin position="938"/>
        <end position="954"/>
    </location>
</feature>
<evidence type="ECO:0000256" key="2">
    <source>
        <dbReference type="ARBA" id="ARBA00004397"/>
    </source>
</evidence>
<evidence type="ECO:0000256" key="10">
    <source>
        <dbReference type="ARBA" id="ARBA00022892"/>
    </source>
</evidence>
<feature type="repeat" description="WD" evidence="15">
    <location>
        <begin position="253"/>
        <end position="295"/>
    </location>
</feature>
<evidence type="ECO:0000256" key="14">
    <source>
        <dbReference type="ARBA" id="ARBA00025471"/>
    </source>
</evidence>
<keyword evidence="8" id="KW-0677">Repeat</keyword>
<evidence type="ECO:0000256" key="5">
    <source>
        <dbReference type="ARBA" id="ARBA00021236"/>
    </source>
</evidence>
<evidence type="ECO:0000313" key="19">
    <source>
        <dbReference type="Proteomes" id="UP000277580"/>
    </source>
</evidence>
<evidence type="ECO:0000256" key="9">
    <source>
        <dbReference type="ARBA" id="ARBA00022824"/>
    </source>
</evidence>
<feature type="region of interest" description="Disordered" evidence="16">
    <location>
        <begin position="481"/>
        <end position="501"/>
    </location>
</feature>
<dbReference type="Gene3D" id="1.25.40.1030">
    <property type="match status" value="1"/>
</dbReference>
<reference evidence="18 19" key="1">
    <citation type="journal article" date="2018" name="Nat. Ecol. Evol.">
        <title>Pezizomycetes genomes reveal the molecular basis of ectomycorrhizal truffle lifestyle.</title>
        <authorList>
            <person name="Murat C."/>
            <person name="Payen T."/>
            <person name="Noel B."/>
            <person name="Kuo A."/>
            <person name="Morin E."/>
            <person name="Chen J."/>
            <person name="Kohler A."/>
            <person name="Krizsan K."/>
            <person name="Balestrini R."/>
            <person name="Da Silva C."/>
            <person name="Montanini B."/>
            <person name="Hainaut M."/>
            <person name="Levati E."/>
            <person name="Barry K.W."/>
            <person name="Belfiori B."/>
            <person name="Cichocki N."/>
            <person name="Clum A."/>
            <person name="Dockter R.B."/>
            <person name="Fauchery L."/>
            <person name="Guy J."/>
            <person name="Iotti M."/>
            <person name="Le Tacon F."/>
            <person name="Lindquist E.A."/>
            <person name="Lipzen A."/>
            <person name="Malagnac F."/>
            <person name="Mello A."/>
            <person name="Molinier V."/>
            <person name="Miyauchi S."/>
            <person name="Poulain J."/>
            <person name="Riccioni C."/>
            <person name="Rubini A."/>
            <person name="Sitrit Y."/>
            <person name="Splivallo R."/>
            <person name="Traeger S."/>
            <person name="Wang M."/>
            <person name="Zifcakova L."/>
            <person name="Wipf D."/>
            <person name="Zambonelli A."/>
            <person name="Paolocci F."/>
            <person name="Nowrousian M."/>
            <person name="Ottonello S."/>
            <person name="Baldrian P."/>
            <person name="Spatafora J.W."/>
            <person name="Henrissat B."/>
            <person name="Nagy L.G."/>
            <person name="Aury J.M."/>
            <person name="Wincker P."/>
            <person name="Grigoriev I.V."/>
            <person name="Bonfante P."/>
            <person name="Martin F.M."/>
        </authorList>
    </citation>
    <scope>NUCLEOTIDE SEQUENCE [LARGE SCALE GENOMIC DNA]</scope>
    <source>
        <strain evidence="18 19">CCBAS932</strain>
    </source>
</reference>
<dbReference type="Pfam" id="PF00400">
    <property type="entry name" value="WD40"/>
    <property type="match status" value="1"/>
</dbReference>
<evidence type="ECO:0000256" key="7">
    <source>
        <dbReference type="ARBA" id="ARBA00022574"/>
    </source>
</evidence>
<feature type="repeat" description="WD" evidence="15">
    <location>
        <begin position="116"/>
        <end position="158"/>
    </location>
</feature>
<feature type="compositionally biased region" description="Polar residues" evidence="16">
    <location>
        <begin position="1054"/>
        <end position="1067"/>
    </location>
</feature>
<feature type="domain" description="SRA1/Sec31" evidence="17">
    <location>
        <begin position="1177"/>
        <end position="1308"/>
    </location>
</feature>
<keyword evidence="13" id="KW-0968">Cytoplasmic vesicle</keyword>
<dbReference type="GO" id="GO:0005789">
    <property type="term" value="C:endoplasmic reticulum membrane"/>
    <property type="evidence" value="ECO:0007669"/>
    <property type="project" value="UniProtKB-SubCell"/>
</dbReference>